<proteinExistence type="predicted"/>
<dbReference type="EMBL" id="AAPE02022138">
    <property type="status" value="NOT_ANNOTATED_CDS"/>
    <property type="molecule type" value="Genomic_DNA"/>
</dbReference>
<dbReference type="STRING" id="59463.ENSMLUP00000017753"/>
<dbReference type="InterPro" id="IPR032444">
    <property type="entry name" value="Keratin_2_head"/>
</dbReference>
<dbReference type="HOGENOM" id="CLU_012560_5_4_1"/>
<dbReference type="Ensembl" id="ENSMLUT00000026117.1">
    <property type="protein sequence ID" value="ENSMLUP00000017753.1"/>
    <property type="gene ID" value="ENSMLUG00000025322.1"/>
</dbReference>
<dbReference type="FunFam" id="1.20.5.1160:FF:000001">
    <property type="entry name" value="Keratin type II"/>
    <property type="match status" value="1"/>
</dbReference>
<evidence type="ECO:0000313" key="16">
    <source>
        <dbReference type="Proteomes" id="UP000001074"/>
    </source>
</evidence>
<evidence type="ECO:0000256" key="1">
    <source>
        <dbReference type="ARBA" id="ARBA00004109"/>
    </source>
</evidence>
<dbReference type="Gene3D" id="1.20.5.1160">
    <property type="entry name" value="Vasodilator-stimulated phosphoprotein"/>
    <property type="match status" value="1"/>
</dbReference>
<keyword evidence="5" id="KW-0416">Keratin</keyword>
<dbReference type="Proteomes" id="UP000001074">
    <property type="component" value="Unassembled WGS sequence"/>
</dbReference>
<evidence type="ECO:0000256" key="13">
    <source>
        <dbReference type="SAM" id="Coils"/>
    </source>
</evidence>
<evidence type="ECO:0000256" key="12">
    <source>
        <dbReference type="ARBA" id="ARBA00042964"/>
    </source>
</evidence>
<keyword evidence="16" id="KW-1185">Reference proteome</keyword>
<keyword evidence="6" id="KW-0403">Intermediate filament</keyword>
<evidence type="ECO:0000256" key="9">
    <source>
        <dbReference type="ARBA" id="ARBA00037766"/>
    </source>
</evidence>
<dbReference type="GO" id="GO:0005882">
    <property type="term" value="C:intermediate filament"/>
    <property type="evidence" value="ECO:0007669"/>
    <property type="project" value="UniProtKB-KW"/>
</dbReference>
<evidence type="ECO:0000256" key="8">
    <source>
        <dbReference type="ARBA" id="ARBA00023242"/>
    </source>
</evidence>
<keyword evidence="7 13" id="KW-0175">Coiled coil</keyword>
<name>G1Q220_MYOLU</name>
<dbReference type="PROSITE" id="PS51842">
    <property type="entry name" value="IF_ROD_2"/>
    <property type="match status" value="1"/>
</dbReference>
<evidence type="ECO:0000259" key="14">
    <source>
        <dbReference type="PROSITE" id="PS51842"/>
    </source>
</evidence>
<comment type="function">
    <text evidence="9">Together with KRT19, helps to link the contractile apparatus to dystrophin at the costameres of striated muscle.</text>
</comment>
<reference evidence="15 16" key="1">
    <citation type="journal article" date="2011" name="Nature">
        <title>A high-resolution map of human evolutionary constraint using 29 mammals.</title>
        <authorList>
            <person name="Lindblad-Toh K."/>
            <person name="Garber M."/>
            <person name="Zuk O."/>
            <person name="Lin M.F."/>
            <person name="Parker B.J."/>
            <person name="Washietl S."/>
            <person name="Kheradpour P."/>
            <person name="Ernst J."/>
            <person name="Jordan G."/>
            <person name="Mauceli E."/>
            <person name="Ward L.D."/>
            <person name="Lowe C.B."/>
            <person name="Holloway A.K."/>
            <person name="Clamp M."/>
            <person name="Gnerre S."/>
            <person name="Alfoldi J."/>
            <person name="Beal K."/>
            <person name="Chang J."/>
            <person name="Clawson H."/>
            <person name="Cuff J."/>
            <person name="Di Palma F."/>
            <person name="Fitzgerald S."/>
            <person name="Flicek P."/>
            <person name="Guttman M."/>
            <person name="Hubisz M.J."/>
            <person name="Jaffe D.B."/>
            <person name="Jungreis I."/>
            <person name="Kent W.J."/>
            <person name="Kostka D."/>
            <person name="Lara M."/>
            <person name="Martins A.L."/>
            <person name="Massingham T."/>
            <person name="Moltke I."/>
            <person name="Raney B.J."/>
            <person name="Rasmussen M.D."/>
            <person name="Robinson J."/>
            <person name="Stark A."/>
            <person name="Vilella A.J."/>
            <person name="Wen J."/>
            <person name="Xie X."/>
            <person name="Zody M.C."/>
            <person name="Baldwin J."/>
            <person name="Bloom T."/>
            <person name="Chin C.W."/>
            <person name="Heiman D."/>
            <person name="Nicol R."/>
            <person name="Nusbaum C."/>
            <person name="Young S."/>
            <person name="Wilkinson J."/>
            <person name="Worley K.C."/>
            <person name="Kovar C.L."/>
            <person name="Muzny D.M."/>
            <person name="Gibbs R.A."/>
            <person name="Cree A."/>
            <person name="Dihn H.H."/>
            <person name="Fowler G."/>
            <person name="Jhangiani S."/>
            <person name="Joshi V."/>
            <person name="Lee S."/>
            <person name="Lewis L.R."/>
            <person name="Nazareth L.V."/>
            <person name="Okwuonu G."/>
            <person name="Santibanez J."/>
            <person name="Warren W.C."/>
            <person name="Mardis E.R."/>
            <person name="Weinstock G.M."/>
            <person name="Wilson R.K."/>
            <person name="Delehaunty K."/>
            <person name="Dooling D."/>
            <person name="Fronik C."/>
            <person name="Fulton L."/>
            <person name="Fulton B."/>
            <person name="Graves T."/>
            <person name="Minx P."/>
            <person name="Sodergren E."/>
            <person name="Birney E."/>
            <person name="Margulies E.H."/>
            <person name="Herrero J."/>
            <person name="Green E.D."/>
            <person name="Haussler D."/>
            <person name="Siepel A."/>
            <person name="Goldman N."/>
            <person name="Pollard K.S."/>
            <person name="Pedersen J.S."/>
            <person name="Lander E.S."/>
            <person name="Kellis M."/>
        </authorList>
    </citation>
    <scope>NUCLEOTIDE SEQUENCE [LARGE SCALE GENOMIC DNA]</scope>
</reference>
<dbReference type="GeneTree" id="ENSGT00940000153339"/>
<feature type="domain" description="IF rod" evidence="14">
    <location>
        <begin position="37"/>
        <end position="311"/>
    </location>
</feature>
<evidence type="ECO:0000256" key="4">
    <source>
        <dbReference type="ARBA" id="ARBA00022490"/>
    </source>
</evidence>
<dbReference type="GO" id="GO:0016363">
    <property type="term" value="C:nuclear matrix"/>
    <property type="evidence" value="ECO:0007669"/>
    <property type="project" value="UniProtKB-SubCell"/>
</dbReference>
<dbReference type="SUPFAM" id="SSF64593">
    <property type="entry name" value="Intermediate filament protein, coiled coil region"/>
    <property type="match status" value="2"/>
</dbReference>
<evidence type="ECO:0000313" key="15">
    <source>
        <dbReference type="Ensembl" id="ENSMLUP00000017753.1"/>
    </source>
</evidence>
<keyword evidence="8" id="KW-0539">Nucleus</keyword>
<dbReference type="OMA" id="NCSHAKA"/>
<reference evidence="15" key="2">
    <citation type="submission" date="2025-08" db="UniProtKB">
        <authorList>
            <consortium name="Ensembl"/>
        </authorList>
    </citation>
    <scope>IDENTIFICATION</scope>
</reference>
<protein>
    <recommendedName>
        <fullName evidence="10">Keratin, type II cytoskeletal 8</fullName>
    </recommendedName>
    <alternativeName>
        <fullName evidence="12">Cytokeratin-8</fullName>
    </alternativeName>
    <alternativeName>
        <fullName evidence="11">Keratin-8</fullName>
    </alternativeName>
</protein>
<comment type="subcellular location">
    <subcellularLocation>
        <location evidence="2">Cytoplasm</location>
    </subcellularLocation>
    <subcellularLocation>
        <location evidence="1">Nucleus matrix</location>
    </subcellularLocation>
    <subcellularLocation>
        <location evidence="3">Nucleus</location>
        <location evidence="3">Nucleoplasm</location>
    </subcellularLocation>
</comment>
<organism evidence="15 16">
    <name type="scientific">Myotis lucifugus</name>
    <name type="common">Little brown bat</name>
    <dbReference type="NCBI Taxonomy" id="59463"/>
    <lineage>
        <taxon>Eukaryota</taxon>
        <taxon>Metazoa</taxon>
        <taxon>Chordata</taxon>
        <taxon>Craniata</taxon>
        <taxon>Vertebrata</taxon>
        <taxon>Euteleostomi</taxon>
        <taxon>Mammalia</taxon>
        <taxon>Eutheria</taxon>
        <taxon>Laurasiatheria</taxon>
        <taxon>Chiroptera</taxon>
        <taxon>Yangochiroptera</taxon>
        <taxon>Vespertilionidae</taxon>
        <taxon>Myotis</taxon>
    </lineage>
</organism>
<keyword evidence="4" id="KW-0963">Cytoplasm</keyword>
<evidence type="ECO:0000256" key="10">
    <source>
        <dbReference type="ARBA" id="ARBA00039429"/>
    </source>
</evidence>
<evidence type="ECO:0000256" key="11">
    <source>
        <dbReference type="ARBA" id="ARBA00042886"/>
    </source>
</evidence>
<dbReference type="PANTHER" id="PTHR45616">
    <property type="entry name" value="GATA-TYPE DOMAIN-CONTAINING PROTEIN"/>
    <property type="match status" value="1"/>
</dbReference>
<dbReference type="InParanoid" id="G1Q220"/>
<evidence type="ECO:0000256" key="5">
    <source>
        <dbReference type="ARBA" id="ARBA00022744"/>
    </source>
</evidence>
<reference evidence="15" key="3">
    <citation type="submission" date="2025-09" db="UniProtKB">
        <authorList>
            <consortium name="Ensembl"/>
        </authorList>
    </citation>
    <scope>IDENTIFICATION</scope>
</reference>
<feature type="coiled-coil region" evidence="13">
    <location>
        <begin position="263"/>
        <end position="290"/>
    </location>
</feature>
<dbReference type="Pfam" id="PF16208">
    <property type="entry name" value="Keratin_2_head"/>
    <property type="match status" value="1"/>
</dbReference>
<evidence type="ECO:0000256" key="2">
    <source>
        <dbReference type="ARBA" id="ARBA00004496"/>
    </source>
</evidence>
<dbReference type="Gene3D" id="1.20.5.170">
    <property type="match status" value="1"/>
</dbReference>
<dbReference type="SMART" id="SM01391">
    <property type="entry name" value="Filament"/>
    <property type="match status" value="1"/>
</dbReference>
<dbReference type="GO" id="GO:0005737">
    <property type="term" value="C:cytoplasm"/>
    <property type="evidence" value="ECO:0007669"/>
    <property type="project" value="UniProtKB-SubCell"/>
</dbReference>
<dbReference type="InterPro" id="IPR039008">
    <property type="entry name" value="IF_rod_dom"/>
</dbReference>
<dbReference type="Pfam" id="PF00038">
    <property type="entry name" value="Filament"/>
    <property type="match status" value="1"/>
</dbReference>
<dbReference type="PANTHER" id="PTHR45616:SF26">
    <property type="entry name" value="KERATIN, TYPE II CYTOSKELETAL 8"/>
    <property type="match status" value="1"/>
</dbReference>
<dbReference type="eggNOG" id="ENOG502QURK">
    <property type="taxonomic scope" value="Eukaryota"/>
</dbReference>
<evidence type="ECO:0000256" key="3">
    <source>
        <dbReference type="ARBA" id="ARBA00004642"/>
    </source>
</evidence>
<evidence type="ECO:0000256" key="6">
    <source>
        <dbReference type="ARBA" id="ARBA00022754"/>
    </source>
</evidence>
<evidence type="ECO:0000256" key="7">
    <source>
        <dbReference type="ARBA" id="ARBA00023054"/>
    </source>
</evidence>
<dbReference type="GO" id="GO:0005654">
    <property type="term" value="C:nucleoplasm"/>
    <property type="evidence" value="ECO:0007669"/>
    <property type="project" value="UniProtKB-SubCell"/>
</dbReference>
<sequence length="389" mass="43846">MAGLGAGSITAVQVKQSMLSPLKLEVDPNIQSMCNQEKEQIKSLNKFVSFIDKVRSLEQKDKILKTKWNLLQQQKMTHSNMDNISRATSTTFRGRGSRQFGNMQGLVKYLKNKYEDEINKSTEIDNEFVLIRDVDEAYMNKVELDHLEGLTVEINFYRQLYEEEICELQVQISDMSVVLSMDNNHTLDLDGIVAEVKISNCSHAKAETMYQVKYKKLQTLVGQHRKTEISESPLQAEIEGLKGQRASLKATFADAKWGAQAKVVELEATLRAAKQDMAQQLCEYQELMNLKLTLDMEIATYQLLEGEENRRELESGTQNMSIHTKTTSGYSGVLSPTYGNLNYGLGFQANGYDSFSYTSTSSSKTVVVKEIETLQGKLVSESDVLFSSP</sequence>
<accession>G1Q220</accession>
<dbReference type="AlphaFoldDB" id="G1Q220"/>